<dbReference type="Proteomes" id="UP000242450">
    <property type="component" value="Chromosome 1"/>
</dbReference>
<dbReference type="OrthoDB" id="406838at2759"/>
<name>A0A212DHN5_CEREH</name>
<dbReference type="AlphaFoldDB" id="A0A212DHN5"/>
<evidence type="ECO:0000313" key="1">
    <source>
        <dbReference type="EMBL" id="OWK17692.1"/>
    </source>
</evidence>
<reference evidence="1 2" key="1">
    <citation type="journal article" date="2018" name="Mol. Genet. Genomics">
        <title>The red deer Cervus elaphus genome CerEla1.0: sequencing, annotating, genes, and chromosomes.</title>
        <authorList>
            <person name="Bana N.A."/>
            <person name="Nyiri A."/>
            <person name="Nagy J."/>
            <person name="Frank K."/>
            <person name="Nagy T."/>
            <person name="Steger V."/>
            <person name="Schiller M."/>
            <person name="Lakatos P."/>
            <person name="Sugar L."/>
            <person name="Horn P."/>
            <person name="Barta E."/>
            <person name="Orosz L."/>
        </authorList>
    </citation>
    <scope>NUCLEOTIDE SEQUENCE [LARGE SCALE GENOMIC DNA]</scope>
    <source>
        <strain evidence="1">Hungarian</strain>
    </source>
</reference>
<protein>
    <submittedName>
        <fullName evidence="1">MMP20</fullName>
    </submittedName>
</protein>
<accession>A0A212DHN5</accession>
<keyword evidence="2" id="KW-1185">Reference proteome</keyword>
<dbReference type="InterPro" id="IPR018487">
    <property type="entry name" value="Hemopexin-like_repeat"/>
</dbReference>
<comment type="caution">
    <text evidence="1">The sequence shown here is derived from an EMBL/GenBank/DDBJ whole genome shotgun (WGS) entry which is preliminary data.</text>
</comment>
<organism evidence="1 2">
    <name type="scientific">Cervus elaphus hippelaphus</name>
    <name type="common">European red deer</name>
    <dbReference type="NCBI Taxonomy" id="46360"/>
    <lineage>
        <taxon>Eukaryota</taxon>
        <taxon>Metazoa</taxon>
        <taxon>Chordata</taxon>
        <taxon>Craniata</taxon>
        <taxon>Vertebrata</taxon>
        <taxon>Euteleostomi</taxon>
        <taxon>Mammalia</taxon>
        <taxon>Eutheria</taxon>
        <taxon>Laurasiatheria</taxon>
        <taxon>Artiodactyla</taxon>
        <taxon>Ruminantia</taxon>
        <taxon>Pecora</taxon>
        <taxon>Cervidae</taxon>
        <taxon>Cervinae</taxon>
        <taxon>Cervus</taxon>
    </lineage>
</organism>
<proteinExistence type="predicted"/>
<dbReference type="SUPFAM" id="SSF50923">
    <property type="entry name" value="Hemopexin-like domain"/>
    <property type="match status" value="1"/>
</dbReference>
<dbReference type="EMBL" id="MKHE01000001">
    <property type="protein sequence ID" value="OWK17692.1"/>
    <property type="molecule type" value="Genomic_DNA"/>
</dbReference>
<dbReference type="Gene3D" id="2.110.10.10">
    <property type="entry name" value="Hemopexin-like domain"/>
    <property type="match status" value="1"/>
</dbReference>
<sequence length="136" mass="15502">MSGIRPSTITSSFPQLMSDVDAAYEVAERGTAYFFKGTLKIAKKEVAGYRIRDGDYQTLPEPKMQSGPHYWITRGFQMQGPPRTIYDFGFPRHVQRIDAAVYLKDAQKTLFFVGDEYYRMLCDFVQNECGDDCGAL</sequence>
<dbReference type="Pfam" id="PF00045">
    <property type="entry name" value="Hemopexin"/>
    <property type="match status" value="1"/>
</dbReference>
<dbReference type="InterPro" id="IPR036375">
    <property type="entry name" value="Hemopexin-like_dom_sf"/>
</dbReference>
<gene>
    <name evidence="1" type="ORF">Celaphus_00008841</name>
</gene>
<evidence type="ECO:0000313" key="2">
    <source>
        <dbReference type="Proteomes" id="UP000242450"/>
    </source>
</evidence>